<proteinExistence type="predicted"/>
<sequence length="139" mass="15816">MAADLRARAKLHPSSAIGLITSDQTINSFGDSGDSKISAYLTDNRTANSCSLINKQQTKPNQPSNTRICASMLKAAHDRRPQKNATRSRHLVVRCACREKKGFDKEKKREKTRQDKTVQYSERGRERERKTYLYTGRVD</sequence>
<reference evidence="2 3" key="1">
    <citation type="journal article" date="2024" name="Commun. Biol.">
        <title>Comparative genomic analysis of thermophilic fungi reveals convergent evolutionary adaptations and gene losses.</title>
        <authorList>
            <person name="Steindorff A.S."/>
            <person name="Aguilar-Pontes M.V."/>
            <person name="Robinson A.J."/>
            <person name="Andreopoulos B."/>
            <person name="LaButti K."/>
            <person name="Kuo A."/>
            <person name="Mondo S."/>
            <person name="Riley R."/>
            <person name="Otillar R."/>
            <person name="Haridas S."/>
            <person name="Lipzen A."/>
            <person name="Grimwood J."/>
            <person name="Schmutz J."/>
            <person name="Clum A."/>
            <person name="Reid I.D."/>
            <person name="Moisan M.C."/>
            <person name="Butler G."/>
            <person name="Nguyen T.T.M."/>
            <person name="Dewar K."/>
            <person name="Conant G."/>
            <person name="Drula E."/>
            <person name="Henrissat B."/>
            <person name="Hansel C."/>
            <person name="Singer S."/>
            <person name="Hutchinson M.I."/>
            <person name="de Vries R.P."/>
            <person name="Natvig D.O."/>
            <person name="Powell A.J."/>
            <person name="Tsang A."/>
            <person name="Grigoriev I.V."/>
        </authorList>
    </citation>
    <scope>NUCLEOTIDE SEQUENCE [LARGE SCALE GENOMIC DNA]</scope>
    <source>
        <strain evidence="2 3">CBS 494.80</strain>
    </source>
</reference>
<feature type="compositionally biased region" description="Basic and acidic residues" evidence="1">
    <location>
        <begin position="103"/>
        <end position="131"/>
    </location>
</feature>
<keyword evidence="3" id="KW-1185">Reference proteome</keyword>
<name>A0ABR4C831_9HELO</name>
<comment type="caution">
    <text evidence="2">The sequence shown here is derived from an EMBL/GenBank/DDBJ whole genome shotgun (WGS) entry which is preliminary data.</text>
</comment>
<evidence type="ECO:0000313" key="2">
    <source>
        <dbReference type="EMBL" id="KAL2065890.1"/>
    </source>
</evidence>
<feature type="region of interest" description="Disordered" evidence="1">
    <location>
        <begin position="103"/>
        <end position="139"/>
    </location>
</feature>
<dbReference type="Proteomes" id="UP001595075">
    <property type="component" value="Unassembled WGS sequence"/>
</dbReference>
<evidence type="ECO:0000256" key="1">
    <source>
        <dbReference type="SAM" id="MobiDB-lite"/>
    </source>
</evidence>
<organism evidence="2 3">
    <name type="scientific">Oculimacula yallundae</name>
    <dbReference type="NCBI Taxonomy" id="86028"/>
    <lineage>
        <taxon>Eukaryota</taxon>
        <taxon>Fungi</taxon>
        <taxon>Dikarya</taxon>
        <taxon>Ascomycota</taxon>
        <taxon>Pezizomycotina</taxon>
        <taxon>Leotiomycetes</taxon>
        <taxon>Helotiales</taxon>
        <taxon>Ploettnerulaceae</taxon>
        <taxon>Oculimacula</taxon>
    </lineage>
</organism>
<dbReference type="EMBL" id="JAZHXI010000012">
    <property type="protein sequence ID" value="KAL2065890.1"/>
    <property type="molecule type" value="Genomic_DNA"/>
</dbReference>
<accession>A0ABR4C831</accession>
<evidence type="ECO:0000313" key="3">
    <source>
        <dbReference type="Proteomes" id="UP001595075"/>
    </source>
</evidence>
<gene>
    <name evidence="2" type="ORF">VTL71DRAFT_3560</name>
</gene>
<protein>
    <submittedName>
        <fullName evidence="2">Uncharacterized protein</fullName>
    </submittedName>
</protein>